<sequence length="729" mass="83735">MDLPAGKLTSANLQWGDGDVAYIPLSRMKDFVSGEGSSDPNFETNFFIRDSRRGSIEGSNASLLHLWRYYCAYGPEDEGEARNPSVALVPREKPKTGDGSRPRKKKVYNNHQKRGCQCHFMVRRWVHAPDVCEIKFIERRHVNKAGSPCHGDVSDASTVNWPEKFCIAPRISLEMRSILEDLIRFPEKVLHYVQHRASTAQSEFLLALQSPWQQRQMLRFSHNSVMAMDSTFATNAYGFPFFTLVVFDQHQMGLPVAWCIQASEGAHQIETFLLHVKNSALRRMPDWNPSTFITDCCDAEVRAIRTVFPSAKVIFCSWYVRRAWKTNLIKKVSDRRLVAEMNVELGRIMYARTMDEVISLWDAFKLTYDSEVRFLQYMEGEWMSRIDTWMSHLRTMRRENQNTNGAVEAWHQTYKKALARVVGALNARRCDRILEVLFQNILPYFWYNMRRKQRGRVINYKIEAVILSSVHAALEMDDSSIRFHTAPQSHMYATVQNCSDADRVYLVEDIYNNSPSCNCPWGVHGNMCKHQVKALLLVGHSPGLVVQMLGTNFGGQFAGMEQLRPSEILPDLNEAPETDDVDEQHRPFEPENSIGVGEDLQSQHDVDEQEMPFEPENSIGVEEDLQSQLDVDEQEMPLEPENSIAVEEDLQSQHDVDEQDMPFEPEDTIGAEEDLRSQDSNPDLNQQPPEQESEGEHQGVPTGDVEAENRNVRGRRPRSRKDEFLDLLR</sequence>
<dbReference type="Proteomes" id="UP001633002">
    <property type="component" value="Unassembled WGS sequence"/>
</dbReference>
<feature type="compositionally biased region" description="Basic and acidic residues" evidence="2">
    <location>
        <begin position="720"/>
        <end position="729"/>
    </location>
</feature>
<evidence type="ECO:0000313" key="5">
    <source>
        <dbReference type="Proteomes" id="UP001633002"/>
    </source>
</evidence>
<dbReference type="GO" id="GO:0008270">
    <property type="term" value="F:zinc ion binding"/>
    <property type="evidence" value="ECO:0007669"/>
    <property type="project" value="UniProtKB-KW"/>
</dbReference>
<evidence type="ECO:0000259" key="3">
    <source>
        <dbReference type="PROSITE" id="PS50966"/>
    </source>
</evidence>
<evidence type="ECO:0000313" key="4">
    <source>
        <dbReference type="EMBL" id="KAL3701242.1"/>
    </source>
</evidence>
<dbReference type="Pfam" id="PF10551">
    <property type="entry name" value="MULE"/>
    <property type="match status" value="1"/>
</dbReference>
<proteinExistence type="predicted"/>
<dbReference type="AlphaFoldDB" id="A0ABD3IER5"/>
<dbReference type="InterPro" id="IPR007527">
    <property type="entry name" value="Znf_SWIM"/>
</dbReference>
<feature type="domain" description="SWIM-type" evidence="3">
    <location>
        <begin position="505"/>
        <end position="539"/>
    </location>
</feature>
<keyword evidence="5" id="KW-1185">Reference proteome</keyword>
<keyword evidence="1" id="KW-0863">Zinc-finger</keyword>
<comment type="caution">
    <text evidence="4">The sequence shown here is derived from an EMBL/GenBank/DDBJ whole genome shotgun (WGS) entry which is preliminary data.</text>
</comment>
<evidence type="ECO:0000256" key="2">
    <source>
        <dbReference type="SAM" id="MobiDB-lite"/>
    </source>
</evidence>
<dbReference type="PANTHER" id="PTHR33977:SF1">
    <property type="entry name" value="ZINC ION BINDING PROTEIN"/>
    <property type="match status" value="1"/>
</dbReference>
<dbReference type="InterPro" id="IPR018289">
    <property type="entry name" value="MULE_transposase_dom"/>
</dbReference>
<organism evidence="4 5">
    <name type="scientific">Riccia sorocarpa</name>
    <dbReference type="NCBI Taxonomy" id="122646"/>
    <lineage>
        <taxon>Eukaryota</taxon>
        <taxon>Viridiplantae</taxon>
        <taxon>Streptophyta</taxon>
        <taxon>Embryophyta</taxon>
        <taxon>Marchantiophyta</taxon>
        <taxon>Marchantiopsida</taxon>
        <taxon>Marchantiidae</taxon>
        <taxon>Marchantiales</taxon>
        <taxon>Ricciaceae</taxon>
        <taxon>Riccia</taxon>
    </lineage>
</organism>
<keyword evidence="1" id="KW-0479">Metal-binding</keyword>
<dbReference type="PANTHER" id="PTHR33977">
    <property type="entry name" value="ZINC ION BINDING PROTEIN"/>
    <property type="match status" value="1"/>
</dbReference>
<feature type="region of interest" description="Disordered" evidence="2">
    <location>
        <begin position="648"/>
        <end position="729"/>
    </location>
</feature>
<gene>
    <name evidence="4" type="ORF">R1sor_019264</name>
</gene>
<dbReference type="EMBL" id="JBJQOH010000001">
    <property type="protein sequence ID" value="KAL3701242.1"/>
    <property type="molecule type" value="Genomic_DNA"/>
</dbReference>
<feature type="region of interest" description="Disordered" evidence="2">
    <location>
        <begin position="571"/>
        <end position="610"/>
    </location>
</feature>
<keyword evidence="1" id="KW-0862">Zinc</keyword>
<dbReference type="PROSITE" id="PS50966">
    <property type="entry name" value="ZF_SWIM"/>
    <property type="match status" value="1"/>
</dbReference>
<reference evidence="4 5" key="1">
    <citation type="submission" date="2024-09" db="EMBL/GenBank/DDBJ databases">
        <title>Chromosome-scale assembly of Riccia sorocarpa.</title>
        <authorList>
            <person name="Paukszto L."/>
        </authorList>
    </citation>
    <scope>NUCLEOTIDE SEQUENCE [LARGE SCALE GENOMIC DNA]</scope>
    <source>
        <strain evidence="4">LP-2024</strain>
        <tissue evidence="4">Aerial parts of the thallus</tissue>
    </source>
</reference>
<feature type="region of interest" description="Disordered" evidence="2">
    <location>
        <begin position="79"/>
        <end position="108"/>
    </location>
</feature>
<accession>A0ABD3IER5</accession>
<feature type="compositionally biased region" description="Basic and acidic residues" evidence="2">
    <location>
        <begin position="90"/>
        <end position="101"/>
    </location>
</feature>
<protein>
    <recommendedName>
        <fullName evidence="3">SWIM-type domain-containing protein</fullName>
    </recommendedName>
</protein>
<feature type="compositionally biased region" description="Polar residues" evidence="2">
    <location>
        <begin position="678"/>
        <end position="690"/>
    </location>
</feature>
<evidence type="ECO:0000256" key="1">
    <source>
        <dbReference type="PROSITE-ProRule" id="PRU00325"/>
    </source>
</evidence>
<feature type="compositionally biased region" description="Acidic residues" evidence="2">
    <location>
        <begin position="657"/>
        <end position="672"/>
    </location>
</feature>
<name>A0ABD3IER5_9MARC</name>